<dbReference type="GeneID" id="37878429"/>
<reference evidence="3" key="1">
    <citation type="submission" date="2017-11" db="EMBL/GenBank/DDBJ databases">
        <title>Phenotypic and genomic properties of facultatively anaerobic sulfur-reducing natronoarchaea from hypersaline soda lakes.</title>
        <authorList>
            <person name="Sorokin D.Y."/>
            <person name="Kublanov I.V."/>
            <person name="Roman P."/>
            <person name="Sinninghe Damste J.S."/>
            <person name="Golyshin P.N."/>
            <person name="Rojo D."/>
            <person name="Ciordia S."/>
            <person name="Mena M.D.C."/>
            <person name="Ferrer M."/>
            <person name="Messina E."/>
            <person name="Smedile F."/>
            <person name="La Spada G."/>
            <person name="La Cono V."/>
            <person name="Yakimov M.M."/>
        </authorList>
    </citation>
    <scope>NUCLEOTIDE SEQUENCE [LARGE SCALE GENOMIC DNA]</scope>
    <source>
        <strain evidence="3">AArc-Sl</strain>
    </source>
</reference>
<evidence type="ECO:0000313" key="3">
    <source>
        <dbReference type="Proteomes" id="UP000263012"/>
    </source>
</evidence>
<keyword evidence="3" id="KW-1185">Reference proteome</keyword>
<dbReference type="OrthoDB" id="202775at2157"/>
<dbReference type="KEGG" id="hdf:AArcSl_2078"/>
<dbReference type="AlphaFoldDB" id="A0A343TKT1"/>
<gene>
    <name evidence="2" type="ORF">AArcSl_2078</name>
</gene>
<keyword evidence="1" id="KW-0812">Transmembrane</keyword>
<feature type="transmembrane region" description="Helical" evidence="1">
    <location>
        <begin position="12"/>
        <end position="31"/>
    </location>
</feature>
<protein>
    <submittedName>
        <fullName evidence="2">Uncharacterized protein</fullName>
    </submittedName>
</protein>
<evidence type="ECO:0000256" key="1">
    <source>
        <dbReference type="SAM" id="Phobius"/>
    </source>
</evidence>
<sequence length="288" mass="30516">MTNQSKTELNRRTLLAGIGGLGVAGIGYGQLRTANRRRTYTHYTYAQPDGANVEVDDSSTISNDVGPRIRVSWYSTYNGHLLTGAPLATNGSTEEWDYENVDGYVADVDGPAIQVNNVLPGDSGTASIGLLAEEADARVWLRISPSCGTTEGSEEDCPPLAENPLANAIETELWYDTGIFGLFGCQGAEESSFGEPIAEGVLGEMPTVGGVDGSVFEGIELNPGVLDNSVLEEGDRLCLALAWAFPTILENVNDLQGTSVAFDIEFRAVAADDPTNPFAVDGETEVTA</sequence>
<dbReference type="EMBL" id="CP025066">
    <property type="protein sequence ID" value="AUX09703.1"/>
    <property type="molecule type" value="Genomic_DNA"/>
</dbReference>
<name>A0A343TKT1_9EURY</name>
<keyword evidence="1" id="KW-1133">Transmembrane helix</keyword>
<organism evidence="2 3">
    <name type="scientific">Halalkaliarchaeum desulfuricum</name>
    <dbReference type="NCBI Taxonomy" id="2055893"/>
    <lineage>
        <taxon>Archaea</taxon>
        <taxon>Methanobacteriati</taxon>
        <taxon>Methanobacteriota</taxon>
        <taxon>Stenosarchaea group</taxon>
        <taxon>Halobacteria</taxon>
        <taxon>Halobacteriales</taxon>
        <taxon>Haloferacaceae</taxon>
        <taxon>Halalkaliarchaeum</taxon>
    </lineage>
</organism>
<proteinExistence type="predicted"/>
<accession>A0A343TKT1</accession>
<keyword evidence="1" id="KW-0472">Membrane</keyword>
<dbReference type="RefSeq" id="WP_119818725.1">
    <property type="nucleotide sequence ID" value="NZ_CP025066.1"/>
</dbReference>
<dbReference type="Proteomes" id="UP000263012">
    <property type="component" value="Chromosome"/>
</dbReference>
<evidence type="ECO:0000313" key="2">
    <source>
        <dbReference type="EMBL" id="AUX09703.1"/>
    </source>
</evidence>